<reference evidence="10" key="1">
    <citation type="journal article" date="2016" name="Nat. Biotechnol.">
        <title>Sequencing wild and cultivated cassava and related species reveals extensive interspecific hybridization and genetic diversity.</title>
        <authorList>
            <person name="Bredeson J.V."/>
            <person name="Lyons J.B."/>
            <person name="Prochnik S.E."/>
            <person name="Wu G.A."/>
            <person name="Ha C.M."/>
            <person name="Edsinger-Gonzales E."/>
            <person name="Grimwood J."/>
            <person name="Schmutz J."/>
            <person name="Rabbi I.Y."/>
            <person name="Egesi C."/>
            <person name="Nauluvula P."/>
            <person name="Lebot V."/>
            <person name="Ndunguru J."/>
            <person name="Mkamilo G."/>
            <person name="Bart R.S."/>
            <person name="Setter T.L."/>
            <person name="Gleadow R.M."/>
            <person name="Kulakow P."/>
            <person name="Ferguson M.E."/>
            <person name="Rounsley S."/>
            <person name="Rokhsar D.S."/>
        </authorList>
    </citation>
    <scope>NUCLEOTIDE SEQUENCE [LARGE SCALE GENOMIC DNA]</scope>
    <source>
        <strain evidence="10">cv. AM560-2</strain>
    </source>
</reference>
<dbReference type="GO" id="GO:0019915">
    <property type="term" value="P:lipid storage"/>
    <property type="evidence" value="ECO:0000318"/>
    <property type="project" value="GO_Central"/>
</dbReference>
<evidence type="ECO:0000256" key="5">
    <source>
        <dbReference type="ARBA" id="ARBA00023098"/>
    </source>
</evidence>
<gene>
    <name evidence="9" type="ORF">MANES_16G044100v8</name>
</gene>
<dbReference type="EMBL" id="CM004402">
    <property type="protein sequence ID" value="OAY26394.1"/>
    <property type="molecule type" value="Genomic_DNA"/>
</dbReference>
<dbReference type="STRING" id="3983.A0A2C9UAI6"/>
<evidence type="ECO:0000256" key="7">
    <source>
        <dbReference type="SAM" id="MobiDB-lite"/>
    </source>
</evidence>
<keyword evidence="6 8" id="KW-0472">Membrane</keyword>
<dbReference type="PANTHER" id="PTHR21212:SF0">
    <property type="entry name" value="SEIPIN"/>
    <property type="match status" value="1"/>
</dbReference>
<dbReference type="OMA" id="PGVTCGV"/>
<feature type="transmembrane region" description="Helical" evidence="8">
    <location>
        <begin position="478"/>
        <end position="502"/>
    </location>
</feature>
<evidence type="ECO:0000256" key="3">
    <source>
        <dbReference type="ARBA" id="ARBA00022824"/>
    </source>
</evidence>
<name>A0A2C9UAI6_MANES</name>
<dbReference type="Pfam" id="PF06775">
    <property type="entry name" value="Seipin"/>
    <property type="match status" value="1"/>
</dbReference>
<dbReference type="GO" id="GO:0034389">
    <property type="term" value="P:lipid droplet organization"/>
    <property type="evidence" value="ECO:0000318"/>
    <property type="project" value="GO_Central"/>
</dbReference>
<keyword evidence="2 8" id="KW-0812">Transmembrane</keyword>
<keyword evidence="3" id="KW-0256">Endoplasmic reticulum</keyword>
<protein>
    <recommendedName>
        <fullName evidence="11">Seipin-2-like</fullName>
    </recommendedName>
</protein>
<keyword evidence="4 8" id="KW-1133">Transmembrane helix</keyword>
<evidence type="ECO:0000313" key="9">
    <source>
        <dbReference type="EMBL" id="OAY26394.1"/>
    </source>
</evidence>
<evidence type="ECO:0000256" key="1">
    <source>
        <dbReference type="ARBA" id="ARBA00004477"/>
    </source>
</evidence>
<keyword evidence="5" id="KW-0443">Lipid metabolism</keyword>
<feature type="transmembrane region" description="Helical" evidence="8">
    <location>
        <begin position="196"/>
        <end position="214"/>
    </location>
</feature>
<dbReference type="Gramene" id="Manes.16G044100.1.v8.1">
    <property type="protein sequence ID" value="Manes.16G044100.1.v8.1.CDS"/>
    <property type="gene ID" value="Manes.16G044100.v8.1"/>
</dbReference>
<dbReference type="GO" id="GO:0005789">
    <property type="term" value="C:endoplasmic reticulum membrane"/>
    <property type="evidence" value="ECO:0000318"/>
    <property type="project" value="GO_Central"/>
</dbReference>
<evidence type="ECO:0000256" key="4">
    <source>
        <dbReference type="ARBA" id="ARBA00022989"/>
    </source>
</evidence>
<sequence length="542" mass="61542">MEPSNQIDETDQNDDCFFDALEDFPFHDCVVTDQSDQSTSDSTLCETSLEVSYPITALRRRSLSGRGISETGSKDSNPESSGITSDITQAYDSKTKYKEKTHKFLRDINEIERDLYFPESTRWIRDGVDSVGVTSKVSDDEKKVKMTVIEDRVGESVRTADELDDSSSPNLLEFIAGLVIKAIGFQVSLFFKFITFPLWTLYFSYMLVIDPFGVLRRGRGFFMKKLVGLLKLISGVFSPLITGWLNDQHTIWKLLVRFGWGMFWSFYVCIVLFALVVFSMVASGYLIRNLVENPVEIKGELNFDYTQNSPVAFVPIMSCGGVGCGLTCEEKSLGPRVIPPNHELEVNVLLTLPESGYNRNLGIFQVRVDFLSADGTTLTSKRQLCMLKFRSEPIRFLLTFFKIAPLLTGYMSESQILKVKIRGFKEGHVPTSCLKVMIEQRAEFQPAGGVPEVYDASIILRSELPILKRIVWCWKKTMFAWISMMFFILEMLFILICCRPVIIPRTRPREFTAVNNATPESLSQLGSRQGIHLLDDYDESKE</sequence>
<dbReference type="GO" id="GO:0006629">
    <property type="term" value="P:lipid metabolic process"/>
    <property type="evidence" value="ECO:0007669"/>
    <property type="project" value="UniProtKB-KW"/>
</dbReference>
<evidence type="ECO:0000256" key="6">
    <source>
        <dbReference type="ARBA" id="ARBA00023136"/>
    </source>
</evidence>
<feature type="transmembrane region" description="Helical" evidence="8">
    <location>
        <begin position="265"/>
        <end position="287"/>
    </location>
</feature>
<evidence type="ECO:0000256" key="8">
    <source>
        <dbReference type="SAM" id="Phobius"/>
    </source>
</evidence>
<dbReference type="GO" id="GO:0140042">
    <property type="term" value="P:lipid droplet formation"/>
    <property type="evidence" value="ECO:0007669"/>
    <property type="project" value="UniProtKB-ARBA"/>
</dbReference>
<evidence type="ECO:0000256" key="2">
    <source>
        <dbReference type="ARBA" id="ARBA00022692"/>
    </source>
</evidence>
<comment type="subcellular location">
    <subcellularLocation>
        <location evidence="1">Endoplasmic reticulum membrane</location>
        <topology evidence="1">Multi-pass membrane protein</topology>
    </subcellularLocation>
</comment>
<feature type="region of interest" description="Disordered" evidence="7">
    <location>
        <begin position="64"/>
        <end position="87"/>
    </location>
</feature>
<evidence type="ECO:0000313" key="10">
    <source>
        <dbReference type="Proteomes" id="UP000091857"/>
    </source>
</evidence>
<proteinExistence type="predicted"/>
<evidence type="ECO:0008006" key="11">
    <source>
        <dbReference type="Google" id="ProtNLM"/>
    </source>
</evidence>
<keyword evidence="10" id="KW-1185">Reference proteome</keyword>
<dbReference type="AlphaFoldDB" id="A0A2C9UAI6"/>
<feature type="transmembrane region" description="Helical" evidence="8">
    <location>
        <begin position="226"/>
        <end position="245"/>
    </location>
</feature>
<dbReference type="OrthoDB" id="3990054at2759"/>
<dbReference type="Proteomes" id="UP000091857">
    <property type="component" value="Chromosome 16"/>
</dbReference>
<organism evidence="9 10">
    <name type="scientific">Manihot esculenta</name>
    <name type="common">Cassava</name>
    <name type="synonym">Jatropha manihot</name>
    <dbReference type="NCBI Taxonomy" id="3983"/>
    <lineage>
        <taxon>Eukaryota</taxon>
        <taxon>Viridiplantae</taxon>
        <taxon>Streptophyta</taxon>
        <taxon>Embryophyta</taxon>
        <taxon>Tracheophyta</taxon>
        <taxon>Spermatophyta</taxon>
        <taxon>Magnoliopsida</taxon>
        <taxon>eudicotyledons</taxon>
        <taxon>Gunneridae</taxon>
        <taxon>Pentapetalae</taxon>
        <taxon>rosids</taxon>
        <taxon>fabids</taxon>
        <taxon>Malpighiales</taxon>
        <taxon>Euphorbiaceae</taxon>
        <taxon>Crotonoideae</taxon>
        <taxon>Manihoteae</taxon>
        <taxon>Manihot</taxon>
    </lineage>
</organism>
<dbReference type="PANTHER" id="PTHR21212">
    <property type="entry name" value="BERNARDINELLI-SEIP CONGENITAL LIPODYSTROPHY 2 HOMOLOG BSCL2 PROTEIN"/>
    <property type="match status" value="1"/>
</dbReference>
<feature type="compositionally biased region" description="Polar residues" evidence="7">
    <location>
        <begin position="78"/>
        <end position="87"/>
    </location>
</feature>
<comment type="caution">
    <text evidence="9">The sequence shown here is derived from an EMBL/GenBank/DDBJ whole genome shotgun (WGS) entry which is preliminary data.</text>
</comment>
<dbReference type="InterPro" id="IPR009617">
    <property type="entry name" value="Seipin"/>
</dbReference>
<dbReference type="CDD" id="cd23995">
    <property type="entry name" value="Seipin_BSCL2_like"/>
    <property type="match status" value="1"/>
</dbReference>
<accession>A0A2C9UAI6</accession>